<dbReference type="Proteomes" id="UP000466586">
    <property type="component" value="Unassembled WGS sequence"/>
</dbReference>
<dbReference type="Pfam" id="PF10851">
    <property type="entry name" value="DUF2652"/>
    <property type="match status" value="1"/>
</dbReference>
<dbReference type="RefSeq" id="WP_160846370.1">
    <property type="nucleotide sequence ID" value="NZ_WVHT01000014.1"/>
</dbReference>
<name>A0A7K1YF13_9SPHI</name>
<dbReference type="EMBL" id="WVHT01000014">
    <property type="protein sequence ID" value="MXV53194.1"/>
    <property type="molecule type" value="Genomic_DNA"/>
</dbReference>
<organism evidence="1 2">
    <name type="scientific">Hufsiella arboris</name>
    <dbReference type="NCBI Taxonomy" id="2695275"/>
    <lineage>
        <taxon>Bacteria</taxon>
        <taxon>Pseudomonadati</taxon>
        <taxon>Bacteroidota</taxon>
        <taxon>Sphingobacteriia</taxon>
        <taxon>Sphingobacteriales</taxon>
        <taxon>Sphingobacteriaceae</taxon>
        <taxon>Hufsiella</taxon>
    </lineage>
</organism>
<comment type="caution">
    <text evidence="1">The sequence shown here is derived from an EMBL/GenBank/DDBJ whole genome shotgun (WGS) entry which is preliminary data.</text>
</comment>
<protein>
    <submittedName>
        <fullName evidence="1">DUF2652 domain-containing protein</fullName>
    </submittedName>
</protein>
<evidence type="ECO:0000313" key="2">
    <source>
        <dbReference type="Proteomes" id="UP000466586"/>
    </source>
</evidence>
<dbReference type="AlphaFoldDB" id="A0A7K1YF13"/>
<dbReference type="InterPro" id="IPR020503">
    <property type="entry name" value="Uncharacterised_Rv2561"/>
</dbReference>
<sequence length="200" mass="22288">MNKSLFSPCFFCVPDITGFTRLITSADIEFSSLVIPALLNRLMDCNNLAMSVAEIEGDAIFFYRTGEAPSPVSVMEQCDSFYQCFADTLNGFKQTDPENYQKYLANSQVGLKVIVHYGNVMPALIKGRVKLIGTDVITIHRLLKNSISATEYILLTESYLNTNNEQPLTSSLNESILSTGSDSYEYLGRINYKFVSAPRS</sequence>
<accession>A0A7K1YF13</accession>
<gene>
    <name evidence="1" type="ORF">GS399_19685</name>
</gene>
<reference evidence="1 2" key="1">
    <citation type="submission" date="2019-11" db="EMBL/GenBank/DDBJ databases">
        <title>Pedobacter sp. HMF7647 Genome sequencing and assembly.</title>
        <authorList>
            <person name="Kang H."/>
            <person name="Kim H."/>
            <person name="Joh K."/>
        </authorList>
    </citation>
    <scope>NUCLEOTIDE SEQUENCE [LARGE SCALE GENOMIC DNA]</scope>
    <source>
        <strain evidence="1 2">HMF7647</strain>
    </source>
</reference>
<keyword evidence="2" id="KW-1185">Reference proteome</keyword>
<evidence type="ECO:0000313" key="1">
    <source>
        <dbReference type="EMBL" id="MXV53194.1"/>
    </source>
</evidence>
<proteinExistence type="predicted"/>